<keyword evidence="2" id="KW-0999">Mitochondrion inner membrane</keyword>
<evidence type="ECO:0000256" key="6">
    <source>
        <dbReference type="RuleBase" id="RU004396"/>
    </source>
</evidence>
<accession>A0A4R0RFA8</accession>
<dbReference type="InterPro" id="IPR036418">
    <property type="entry name" value="Cyt_c_oxidase_su6a_sf"/>
</dbReference>
<dbReference type="Pfam" id="PF02046">
    <property type="entry name" value="COX6A"/>
    <property type="match status" value="1"/>
</dbReference>
<evidence type="ECO:0000256" key="3">
    <source>
        <dbReference type="ARBA" id="ARBA00022946"/>
    </source>
</evidence>
<dbReference type="OrthoDB" id="5947505at2759"/>
<reference evidence="7 8" key="1">
    <citation type="submission" date="2018-11" db="EMBL/GenBank/DDBJ databases">
        <title>Genome assembly of Steccherinum ochraceum LE-BIN_3174, the white-rot fungus of the Steccherinaceae family (The Residual Polyporoid clade, Polyporales, Basidiomycota).</title>
        <authorList>
            <person name="Fedorova T.V."/>
            <person name="Glazunova O.A."/>
            <person name="Landesman E.O."/>
            <person name="Moiseenko K.V."/>
            <person name="Psurtseva N.V."/>
            <person name="Savinova O.S."/>
            <person name="Shakhova N.V."/>
            <person name="Tyazhelova T.V."/>
            <person name="Vasina D.V."/>
        </authorList>
    </citation>
    <scope>NUCLEOTIDE SEQUENCE [LARGE SCALE GENOMIC DNA]</scope>
    <source>
        <strain evidence="7 8">LE-BIN_3174</strain>
    </source>
</reference>
<dbReference type="EMBL" id="RWJN01000307">
    <property type="protein sequence ID" value="TCD63329.1"/>
    <property type="molecule type" value="Genomic_DNA"/>
</dbReference>
<dbReference type="Gene3D" id="4.10.95.10">
    <property type="entry name" value="Cytochrome c oxidase, subunit VIa"/>
    <property type="match status" value="1"/>
</dbReference>
<evidence type="ECO:0000256" key="4">
    <source>
        <dbReference type="ARBA" id="ARBA00023128"/>
    </source>
</evidence>
<protein>
    <submittedName>
        <fullName evidence="7">Cytochrome c oxidase subunit 6A, mitochondrial</fullName>
    </submittedName>
</protein>
<dbReference type="STRING" id="92696.A0A4R0RFA8"/>
<dbReference type="SUPFAM" id="SSF81411">
    <property type="entry name" value="Mitochondrial cytochrome c oxidase subunit VIa"/>
    <property type="match status" value="1"/>
</dbReference>
<gene>
    <name evidence="7" type="primary">COX13</name>
    <name evidence="7" type="ORF">EIP91_005675</name>
</gene>
<keyword evidence="5" id="KW-0472">Membrane</keyword>
<keyword evidence="8" id="KW-1185">Reference proteome</keyword>
<dbReference type="GO" id="GO:0005743">
    <property type="term" value="C:mitochondrial inner membrane"/>
    <property type="evidence" value="ECO:0007669"/>
    <property type="project" value="UniProtKB-SubCell"/>
</dbReference>
<comment type="subcellular location">
    <subcellularLocation>
        <location evidence="1">Mitochondrion inner membrane</location>
    </subcellularLocation>
</comment>
<comment type="caution">
    <text evidence="7">The sequence shown here is derived from an EMBL/GenBank/DDBJ whole genome shotgun (WGS) entry which is preliminary data.</text>
</comment>
<dbReference type="GO" id="GO:0030234">
    <property type="term" value="F:enzyme regulator activity"/>
    <property type="evidence" value="ECO:0007669"/>
    <property type="project" value="TreeGrafter"/>
</dbReference>
<evidence type="ECO:0000256" key="2">
    <source>
        <dbReference type="ARBA" id="ARBA00022792"/>
    </source>
</evidence>
<evidence type="ECO:0000313" key="8">
    <source>
        <dbReference type="Proteomes" id="UP000292702"/>
    </source>
</evidence>
<dbReference type="AlphaFoldDB" id="A0A4R0RFA8"/>
<name>A0A4R0RFA8_9APHY</name>
<evidence type="ECO:0000313" key="7">
    <source>
        <dbReference type="EMBL" id="TCD63329.1"/>
    </source>
</evidence>
<keyword evidence="4" id="KW-0496">Mitochondrion</keyword>
<keyword evidence="3" id="KW-0809">Transit peptide</keyword>
<dbReference type="PANTHER" id="PTHR11504">
    <property type="entry name" value="CYTOCHROME C OXIDASE POLYPEPTIDE VIA"/>
    <property type="match status" value="1"/>
</dbReference>
<dbReference type="Proteomes" id="UP000292702">
    <property type="component" value="Unassembled WGS sequence"/>
</dbReference>
<dbReference type="PANTHER" id="PTHR11504:SF0">
    <property type="entry name" value="CYTOCHROME C OXIDASE SUBUNIT"/>
    <property type="match status" value="1"/>
</dbReference>
<organism evidence="7 8">
    <name type="scientific">Steccherinum ochraceum</name>
    <dbReference type="NCBI Taxonomy" id="92696"/>
    <lineage>
        <taxon>Eukaryota</taxon>
        <taxon>Fungi</taxon>
        <taxon>Dikarya</taxon>
        <taxon>Basidiomycota</taxon>
        <taxon>Agaricomycotina</taxon>
        <taxon>Agaricomycetes</taxon>
        <taxon>Polyporales</taxon>
        <taxon>Steccherinaceae</taxon>
        <taxon>Steccherinum</taxon>
    </lineage>
</organism>
<proteinExistence type="inferred from homology"/>
<evidence type="ECO:0000256" key="5">
    <source>
        <dbReference type="ARBA" id="ARBA00023136"/>
    </source>
</evidence>
<comment type="similarity">
    <text evidence="6">Belongs to the cytochrome c oxidase subunit 6A family.</text>
</comment>
<dbReference type="GO" id="GO:0006123">
    <property type="term" value="P:mitochondrial electron transport, cytochrome c to oxygen"/>
    <property type="evidence" value="ECO:0007669"/>
    <property type="project" value="TreeGrafter"/>
</dbReference>
<sequence>MSMFVRRAAVRAIPRTRGMANTTAELMKTNYHEKQAALSAHAAETSELWRRISIYGCLPGIVVAALWVRNVENEHAEHQHHIMEENGGHLPEIPAYEYMNKRAKPFPWGKNSLFFNPHVQKDLGAEE</sequence>
<dbReference type="InterPro" id="IPR001349">
    <property type="entry name" value="Cyt_c_oxidase_su6a"/>
</dbReference>
<evidence type="ECO:0000256" key="1">
    <source>
        <dbReference type="ARBA" id="ARBA00004273"/>
    </source>
</evidence>